<feature type="region of interest" description="Disordered" evidence="1">
    <location>
        <begin position="129"/>
        <end position="150"/>
    </location>
</feature>
<gene>
    <name evidence="2" type="ORF">RDI58_017887</name>
</gene>
<dbReference type="PANTHER" id="PTHR33872:SF16">
    <property type="entry name" value="ST225"/>
    <property type="match status" value="1"/>
</dbReference>
<keyword evidence="3" id="KW-1185">Reference proteome</keyword>
<dbReference type="EMBL" id="JBANQN010000007">
    <property type="protein sequence ID" value="KAK6784432.1"/>
    <property type="molecule type" value="Genomic_DNA"/>
</dbReference>
<reference evidence="2 3" key="1">
    <citation type="submission" date="2024-02" db="EMBL/GenBank/DDBJ databases">
        <title>de novo genome assembly of Solanum bulbocastanum strain 11H21.</title>
        <authorList>
            <person name="Hosaka A.J."/>
        </authorList>
    </citation>
    <scope>NUCLEOTIDE SEQUENCE [LARGE SCALE GENOMIC DNA]</scope>
    <source>
        <tissue evidence="2">Young leaves</tissue>
    </source>
</reference>
<name>A0AAN8TGA0_SOLBU</name>
<dbReference type="Proteomes" id="UP001371456">
    <property type="component" value="Unassembled WGS sequence"/>
</dbReference>
<evidence type="ECO:0000256" key="1">
    <source>
        <dbReference type="SAM" id="MobiDB-lite"/>
    </source>
</evidence>
<organism evidence="2 3">
    <name type="scientific">Solanum bulbocastanum</name>
    <name type="common">Wild potato</name>
    <dbReference type="NCBI Taxonomy" id="147425"/>
    <lineage>
        <taxon>Eukaryota</taxon>
        <taxon>Viridiplantae</taxon>
        <taxon>Streptophyta</taxon>
        <taxon>Embryophyta</taxon>
        <taxon>Tracheophyta</taxon>
        <taxon>Spermatophyta</taxon>
        <taxon>Magnoliopsida</taxon>
        <taxon>eudicotyledons</taxon>
        <taxon>Gunneridae</taxon>
        <taxon>Pentapetalae</taxon>
        <taxon>asterids</taxon>
        <taxon>lamiids</taxon>
        <taxon>Solanales</taxon>
        <taxon>Solanaceae</taxon>
        <taxon>Solanoideae</taxon>
        <taxon>Solaneae</taxon>
        <taxon>Solanum</taxon>
    </lineage>
</organism>
<evidence type="ECO:0000313" key="2">
    <source>
        <dbReference type="EMBL" id="KAK6784432.1"/>
    </source>
</evidence>
<evidence type="ECO:0000313" key="3">
    <source>
        <dbReference type="Proteomes" id="UP001371456"/>
    </source>
</evidence>
<dbReference type="PANTHER" id="PTHR33872">
    <property type="entry name" value="DNA POLYMERASE EPSILON CATALYTIC SUBUNIT A"/>
    <property type="match status" value="1"/>
</dbReference>
<feature type="region of interest" description="Disordered" evidence="1">
    <location>
        <begin position="57"/>
        <end position="79"/>
    </location>
</feature>
<protein>
    <submittedName>
        <fullName evidence="2">Uncharacterized protein</fullName>
    </submittedName>
</protein>
<proteinExistence type="predicted"/>
<dbReference type="AlphaFoldDB" id="A0AAN8TGA0"/>
<feature type="compositionally biased region" description="Polar residues" evidence="1">
    <location>
        <begin position="69"/>
        <end position="78"/>
    </location>
</feature>
<sequence>MDAFLEEKDIDPKVEVTARYRHLCHTFVQISSEASESKEGYELVVRGANEMIAKLKDIKKRKESPDKSAPSNTTQNEPSEIVFIDNTNFTKLYCWMDAVKYKRNKSLTKEEIEAFWRSNKHREEVEVTNSASSQTQIHDHQANDETTNSNDDYEENLIKKHGWWVSSSLAHLNEPPVLPPQEPTTYKCVSLFKQTG</sequence>
<comment type="caution">
    <text evidence="2">The sequence shown here is derived from an EMBL/GenBank/DDBJ whole genome shotgun (WGS) entry which is preliminary data.</text>
</comment>
<accession>A0AAN8TGA0</accession>